<evidence type="ECO:0000259" key="5">
    <source>
        <dbReference type="Pfam" id="PF00326"/>
    </source>
</evidence>
<dbReference type="EC" id="3.4.21.26" evidence="7"/>
<dbReference type="GO" id="GO:0004252">
    <property type="term" value="F:serine-type endopeptidase activity"/>
    <property type="evidence" value="ECO:0007669"/>
    <property type="project" value="UniProtKB-EC"/>
</dbReference>
<keyword evidence="1" id="KW-0645">Protease</keyword>
<feature type="signal peptide" evidence="4">
    <location>
        <begin position="1"/>
        <end position="20"/>
    </location>
</feature>
<dbReference type="Gene3D" id="2.130.10.120">
    <property type="entry name" value="Prolyl oligopeptidase, N-terminal domain"/>
    <property type="match status" value="1"/>
</dbReference>
<feature type="domain" description="Peptidase S9 prolyl oligopeptidase catalytic" evidence="5">
    <location>
        <begin position="496"/>
        <end position="691"/>
    </location>
</feature>
<evidence type="ECO:0000313" key="8">
    <source>
        <dbReference type="Proteomes" id="UP000001494"/>
    </source>
</evidence>
<dbReference type="InterPro" id="IPR002470">
    <property type="entry name" value="Peptidase_S9A"/>
</dbReference>
<feature type="chain" id="PRO_5002609574" evidence="4">
    <location>
        <begin position="21"/>
        <end position="700"/>
    </location>
</feature>
<dbReference type="RefSeq" id="WP_014500552.1">
    <property type="nucleotide sequence ID" value="NC_017262.1"/>
</dbReference>
<dbReference type="KEGG" id="zmm:Zmob_0496"/>
<dbReference type="EMBL" id="CP002850">
    <property type="protein sequence ID" value="AEH62342.1"/>
    <property type="molecule type" value="Genomic_DNA"/>
</dbReference>
<evidence type="ECO:0000256" key="4">
    <source>
        <dbReference type="SAM" id="SignalP"/>
    </source>
</evidence>
<dbReference type="PANTHER" id="PTHR42881">
    <property type="entry name" value="PROLYL ENDOPEPTIDASE"/>
    <property type="match status" value="1"/>
</dbReference>
<dbReference type="InterPro" id="IPR023302">
    <property type="entry name" value="Pept_S9A_N"/>
</dbReference>
<organism evidence="7 8">
    <name type="scientific">Zymomonas mobilis subsp. mobilis (strain ATCC 10988 / DSM 424 / LMG 404 / NCIMB 8938 / NRRL B-806 / ZM1)</name>
    <dbReference type="NCBI Taxonomy" id="555217"/>
    <lineage>
        <taxon>Bacteria</taxon>
        <taxon>Pseudomonadati</taxon>
        <taxon>Pseudomonadota</taxon>
        <taxon>Alphaproteobacteria</taxon>
        <taxon>Sphingomonadales</taxon>
        <taxon>Zymomonadaceae</taxon>
        <taxon>Zymomonas</taxon>
    </lineage>
</organism>
<evidence type="ECO:0000256" key="3">
    <source>
        <dbReference type="ARBA" id="ARBA00022825"/>
    </source>
</evidence>
<dbReference type="SUPFAM" id="SSF53474">
    <property type="entry name" value="alpha/beta-Hydrolases"/>
    <property type="match status" value="1"/>
</dbReference>
<dbReference type="PRINTS" id="PR00862">
    <property type="entry name" value="PROLIGOPTASE"/>
</dbReference>
<proteinExistence type="predicted"/>
<dbReference type="HOGENOM" id="CLU_011290_4_0_5"/>
<evidence type="ECO:0000313" key="7">
    <source>
        <dbReference type="EMBL" id="AEH62342.1"/>
    </source>
</evidence>
<dbReference type="InterPro" id="IPR001375">
    <property type="entry name" value="Peptidase_S9_cat"/>
</dbReference>
<sequence precursor="true">MRSMLPALLMTSMASIPAMAAVAHNDPYIWLEEFSSPKAMAWVKSHNDKSTSLLESDSRYKTLYQEALAIGSAKDRIPMPSFLQGEIYNFWKDSDHLRGIWRKTSLEDYRNATPHWQTVLDIDALGKAEGKSWVLHGIDCFQPDQRLCLISLSDGGEDAAEIREFDLTTKQFVKDGFHLPRGKHRVTWEDKDHLLIATNWTKDDLTESGYPFIVKRLARGQSLDQAQEIYRGNKSDGGYGITPTTLRDGQNNALTVIERPLDTFHHQSFVLTKTGIKQLPIPDKASLVELVAGRVILSLDESWQNGSTLFSAGSIVSIDLDALLQSPDQLKATLVWQPTAKEAFNGLTSTKNRLLLSILDNVQGRAIAFTPTAHNQWTAETLPLPDKLAIELGSSDSQSDRAFIEVSGFVTPSTLYLADTAQDKIESVKALPPQFDASEDVVEQLEATSTDGTKIPYFVVHRKNIKYDGTTPTLMTAYGGFQVSNTPYYSASIGKLWLEKGGAFVLANIRGGGEFGPAWHEAGLGTKRQIIYDDFASVAKDLMARKITSPRHLGIQGGSNGGLLMGVEMTQHPELWNAVVIQVPLLDMLRISKIAAGASWQGEYGDVNQDPKVRAFWEGLSPYHNLKQGVKYPEPFIFTTTKDDRVGPQHARKFAARMEEMKLPFYYYENTEGGHGSGADLKQTARTQALTMTYLYRKLL</sequence>
<dbReference type="AlphaFoldDB" id="A0A0H3G0P9"/>
<evidence type="ECO:0000259" key="6">
    <source>
        <dbReference type="Pfam" id="PF02897"/>
    </source>
</evidence>
<dbReference type="GO" id="GO:0005829">
    <property type="term" value="C:cytosol"/>
    <property type="evidence" value="ECO:0007669"/>
    <property type="project" value="TreeGrafter"/>
</dbReference>
<dbReference type="GO" id="GO:0006508">
    <property type="term" value="P:proteolysis"/>
    <property type="evidence" value="ECO:0007669"/>
    <property type="project" value="UniProtKB-KW"/>
</dbReference>
<keyword evidence="3" id="KW-0720">Serine protease</keyword>
<dbReference type="Gene3D" id="3.40.50.1820">
    <property type="entry name" value="alpha/beta hydrolase"/>
    <property type="match status" value="1"/>
</dbReference>
<dbReference type="InterPro" id="IPR029058">
    <property type="entry name" value="AB_hydrolase_fold"/>
</dbReference>
<evidence type="ECO:0000256" key="2">
    <source>
        <dbReference type="ARBA" id="ARBA00022801"/>
    </source>
</evidence>
<accession>A0A0H3G0P9</accession>
<dbReference type="Proteomes" id="UP000001494">
    <property type="component" value="Chromosome"/>
</dbReference>
<dbReference type="SUPFAM" id="SSF50993">
    <property type="entry name" value="Peptidase/esterase 'gauge' domain"/>
    <property type="match status" value="1"/>
</dbReference>
<keyword evidence="4" id="KW-0732">Signal</keyword>
<keyword evidence="2 7" id="KW-0378">Hydrolase</keyword>
<dbReference type="OrthoDB" id="9801421at2"/>
<reference evidence="7 8" key="1">
    <citation type="journal article" date="2011" name="J. Bacteriol.">
        <title>Genome sequence of the ethanol-producing Zymomonas mobilis subsp. mobilis lectotype strain ATCC 10988.</title>
        <authorList>
            <person name="Pappas K.M."/>
            <person name="Kouvelis V.N."/>
            <person name="Saunders E."/>
            <person name="Brettin T.S."/>
            <person name="Bruce D."/>
            <person name="Detter C."/>
            <person name="Balakireva M."/>
            <person name="Han C.S."/>
            <person name="Savvakis G."/>
            <person name="Kyrpides N.C."/>
            <person name="Typas M.A."/>
        </authorList>
    </citation>
    <scope>NUCLEOTIDE SEQUENCE [LARGE SCALE GENOMIC DNA]</scope>
    <source>
        <strain evidence="8">ATCC 10988 / DSM 424 / CCUG 17860 / LMG 404 / NCIMB 8938 / NRRL B-806 / ZM1</strain>
    </source>
</reference>
<feature type="domain" description="Peptidase S9A N-terminal" evidence="6">
    <location>
        <begin position="22"/>
        <end position="429"/>
    </location>
</feature>
<dbReference type="GO" id="GO:0070012">
    <property type="term" value="F:oligopeptidase activity"/>
    <property type="evidence" value="ECO:0007669"/>
    <property type="project" value="TreeGrafter"/>
</dbReference>
<dbReference type="Pfam" id="PF02897">
    <property type="entry name" value="Peptidase_S9_N"/>
    <property type="match status" value="1"/>
</dbReference>
<evidence type="ECO:0000256" key="1">
    <source>
        <dbReference type="ARBA" id="ARBA00022670"/>
    </source>
</evidence>
<dbReference type="Pfam" id="PF00326">
    <property type="entry name" value="Peptidase_S9"/>
    <property type="match status" value="1"/>
</dbReference>
<dbReference type="InterPro" id="IPR051167">
    <property type="entry name" value="Prolyl_oligopep/macrocyclase"/>
</dbReference>
<dbReference type="eggNOG" id="COG1505">
    <property type="taxonomic scope" value="Bacteria"/>
</dbReference>
<name>A0A0H3G0P9_ZYMMA</name>
<protein>
    <submittedName>
        <fullName evidence="7">Prolyl oligopeptidase</fullName>
        <ecNumber evidence="7">3.4.21.26</ecNumber>
    </submittedName>
</protein>
<dbReference type="PANTHER" id="PTHR42881:SF13">
    <property type="entry name" value="PROLYL ENDOPEPTIDASE"/>
    <property type="match status" value="1"/>
</dbReference>
<gene>
    <name evidence="7" type="ordered locus">Zmob_0496</name>
</gene>